<dbReference type="InterPro" id="IPR037068">
    <property type="entry name" value="DNA_primase_core_N_sf"/>
</dbReference>
<comment type="cofactor">
    <cofactor evidence="1">
        <name>Zn(2+)</name>
        <dbReference type="ChEBI" id="CHEBI:29105"/>
    </cofactor>
</comment>
<evidence type="ECO:0000256" key="5">
    <source>
        <dbReference type="ARBA" id="ARBA00022695"/>
    </source>
</evidence>
<keyword evidence="5 14" id="KW-0548">Nucleotidyltransferase</keyword>
<dbReference type="EMBL" id="FPHQ01000250">
    <property type="protein sequence ID" value="SFV77919.1"/>
    <property type="molecule type" value="Genomic_DNA"/>
</dbReference>
<evidence type="ECO:0000313" key="14">
    <source>
        <dbReference type="EMBL" id="SFV77919.1"/>
    </source>
</evidence>
<reference evidence="14" key="1">
    <citation type="submission" date="2016-10" db="EMBL/GenBank/DDBJ databases">
        <authorList>
            <person name="de Groot N.N."/>
        </authorList>
    </citation>
    <scope>NUCLEOTIDE SEQUENCE</scope>
</reference>
<keyword evidence="3" id="KW-0639">Primosome</keyword>
<dbReference type="GO" id="GO:0008270">
    <property type="term" value="F:zinc ion binding"/>
    <property type="evidence" value="ECO:0007669"/>
    <property type="project" value="UniProtKB-KW"/>
</dbReference>
<dbReference type="GO" id="GO:0003899">
    <property type="term" value="F:DNA-directed RNA polymerase activity"/>
    <property type="evidence" value="ECO:0007669"/>
    <property type="project" value="InterPro"/>
</dbReference>
<evidence type="ECO:0000256" key="10">
    <source>
        <dbReference type="ARBA" id="ARBA00022842"/>
    </source>
</evidence>
<keyword evidence="7" id="KW-0479">Metal-binding</keyword>
<evidence type="ECO:0000256" key="12">
    <source>
        <dbReference type="ARBA" id="ARBA00023163"/>
    </source>
</evidence>
<evidence type="ECO:0000256" key="1">
    <source>
        <dbReference type="ARBA" id="ARBA00001947"/>
    </source>
</evidence>
<evidence type="ECO:0000256" key="4">
    <source>
        <dbReference type="ARBA" id="ARBA00022679"/>
    </source>
</evidence>
<keyword evidence="8" id="KW-0863">Zinc-finger</keyword>
<keyword evidence="6" id="KW-0235">DNA replication</keyword>
<dbReference type="FunFam" id="3.90.980.10:FF:000001">
    <property type="entry name" value="DNA primase"/>
    <property type="match status" value="1"/>
</dbReference>
<dbReference type="PROSITE" id="PS50880">
    <property type="entry name" value="TOPRIM"/>
    <property type="match status" value="1"/>
</dbReference>
<dbReference type="Pfam" id="PF01807">
    <property type="entry name" value="Zn_ribbon_DnaG"/>
    <property type="match status" value="1"/>
</dbReference>
<dbReference type="Gene3D" id="3.90.580.10">
    <property type="entry name" value="Zinc finger, CHC2-type domain"/>
    <property type="match status" value="1"/>
</dbReference>
<gene>
    <name evidence="14" type="ORF">MNB_SUP05-10-1058</name>
</gene>
<name>A0A1W1DBE5_9ZZZZ</name>
<keyword evidence="9" id="KW-0862">Zinc</keyword>
<evidence type="ECO:0000256" key="7">
    <source>
        <dbReference type="ARBA" id="ARBA00022723"/>
    </source>
</evidence>
<accession>A0A1W1DBE5</accession>
<dbReference type="Gene3D" id="3.40.1360.10">
    <property type="match status" value="1"/>
</dbReference>
<dbReference type="Pfam" id="PF10410">
    <property type="entry name" value="DnaB_bind"/>
    <property type="match status" value="1"/>
</dbReference>
<evidence type="ECO:0000256" key="2">
    <source>
        <dbReference type="ARBA" id="ARBA00022478"/>
    </source>
</evidence>
<dbReference type="Pfam" id="PF08275">
    <property type="entry name" value="DNAG_N"/>
    <property type="match status" value="1"/>
</dbReference>
<dbReference type="FunFam" id="3.90.580.10:FF:000001">
    <property type="entry name" value="DNA primase"/>
    <property type="match status" value="1"/>
</dbReference>
<evidence type="ECO:0000256" key="8">
    <source>
        <dbReference type="ARBA" id="ARBA00022771"/>
    </source>
</evidence>
<dbReference type="Gene3D" id="1.20.50.20">
    <property type="entry name" value="DnaG, RNA polymerase domain, helical bundle"/>
    <property type="match status" value="1"/>
</dbReference>
<dbReference type="GO" id="GO:0005737">
    <property type="term" value="C:cytoplasm"/>
    <property type="evidence" value="ECO:0007669"/>
    <property type="project" value="TreeGrafter"/>
</dbReference>
<evidence type="ECO:0000256" key="9">
    <source>
        <dbReference type="ARBA" id="ARBA00022833"/>
    </source>
</evidence>
<keyword evidence="2" id="KW-0240">DNA-directed RNA polymerase</keyword>
<dbReference type="SUPFAM" id="SSF56731">
    <property type="entry name" value="DNA primase core"/>
    <property type="match status" value="1"/>
</dbReference>
<dbReference type="GO" id="GO:1990077">
    <property type="term" value="C:primosome complex"/>
    <property type="evidence" value="ECO:0007669"/>
    <property type="project" value="UniProtKB-KW"/>
</dbReference>
<keyword evidence="10" id="KW-0460">Magnesium</keyword>
<dbReference type="HAMAP" id="MF_00974">
    <property type="entry name" value="DNA_primase_DnaG"/>
    <property type="match status" value="1"/>
</dbReference>
<dbReference type="PIRSF" id="PIRSF002811">
    <property type="entry name" value="DnaG"/>
    <property type="match status" value="1"/>
</dbReference>
<dbReference type="InterPro" id="IPR050219">
    <property type="entry name" value="DnaG_primase"/>
</dbReference>
<dbReference type="SUPFAM" id="SSF57783">
    <property type="entry name" value="Zinc beta-ribbon"/>
    <property type="match status" value="1"/>
</dbReference>
<dbReference type="PANTHER" id="PTHR30313:SF2">
    <property type="entry name" value="DNA PRIMASE"/>
    <property type="match status" value="1"/>
</dbReference>
<keyword evidence="12" id="KW-0804">Transcription</keyword>
<keyword evidence="11" id="KW-0238">DNA-binding</keyword>
<dbReference type="FunFam" id="3.40.1360.10:FF:000002">
    <property type="entry name" value="DNA primase"/>
    <property type="match status" value="1"/>
</dbReference>
<dbReference type="SMART" id="SM00493">
    <property type="entry name" value="TOPRIM"/>
    <property type="match status" value="1"/>
</dbReference>
<dbReference type="InterPro" id="IPR019475">
    <property type="entry name" value="DNA_primase_DnaB-bd"/>
</dbReference>
<dbReference type="SMART" id="SM00400">
    <property type="entry name" value="ZnF_CHCC"/>
    <property type="match status" value="1"/>
</dbReference>
<evidence type="ECO:0000256" key="3">
    <source>
        <dbReference type="ARBA" id="ARBA00022515"/>
    </source>
</evidence>
<dbReference type="NCBIfam" id="TIGR01391">
    <property type="entry name" value="dnaG"/>
    <property type="match status" value="1"/>
</dbReference>
<dbReference type="GO" id="GO:0000428">
    <property type="term" value="C:DNA-directed RNA polymerase complex"/>
    <property type="evidence" value="ECO:0007669"/>
    <property type="project" value="UniProtKB-KW"/>
</dbReference>
<proteinExistence type="inferred from homology"/>
<dbReference type="InterPro" id="IPR036977">
    <property type="entry name" value="DNA_primase_Znf_CHC2"/>
</dbReference>
<dbReference type="InterPro" id="IPR016136">
    <property type="entry name" value="DNA_helicase_N/primase_C"/>
</dbReference>
<dbReference type="SUPFAM" id="SSF117023">
    <property type="entry name" value="DNA primase DnaG, C-terminal domain"/>
    <property type="match status" value="1"/>
</dbReference>
<dbReference type="InterPro" id="IPR034151">
    <property type="entry name" value="TOPRIM_DnaG_bac"/>
</dbReference>
<protein>
    <submittedName>
        <fullName evidence="14">DNA primase</fullName>
        <ecNumber evidence="14">2.7.7.-</ecNumber>
    </submittedName>
</protein>
<dbReference type="Gene3D" id="1.10.860.10">
    <property type="entry name" value="DNAb Helicase, Chain A"/>
    <property type="match status" value="1"/>
</dbReference>
<dbReference type="InterPro" id="IPR013264">
    <property type="entry name" value="DNAG_N"/>
</dbReference>
<organism evidence="14">
    <name type="scientific">hydrothermal vent metagenome</name>
    <dbReference type="NCBI Taxonomy" id="652676"/>
    <lineage>
        <taxon>unclassified sequences</taxon>
        <taxon>metagenomes</taxon>
        <taxon>ecological metagenomes</taxon>
    </lineage>
</organism>
<dbReference type="PANTHER" id="PTHR30313">
    <property type="entry name" value="DNA PRIMASE"/>
    <property type="match status" value="1"/>
</dbReference>
<dbReference type="InterPro" id="IPR002694">
    <property type="entry name" value="Znf_CHC2"/>
</dbReference>
<feature type="domain" description="Toprim" evidence="13">
    <location>
        <begin position="275"/>
        <end position="357"/>
    </location>
</feature>
<sequence length="618" mass="70539">MGNYNKIFLLLFIFYIMPFIDRDFINDLSQRVDIVDLINRRVPLKKAGKDYKACCPFHNEKTPSFSVAPDKQMYYCFGCAEGGNALDFVMKFDHLDFTEAVETVASESGISVVYDQEAKPVDTRIKRYQDLMQKVNEFYKYQLRHSPAKDKVTSYAYKRKISGQIAMRFELGFAPPGWSNLFDHFKQDENDIKDLEKMGLLVAKKGKEGEYYDRFRDRLMFPIHNARGDVIAFGGRVLSSEDNPKYLNSPETPLFSKSNELYGLQHCRKYSRSIDYILVVEGYMDVVALHQGDITRTVATLGTATTPQHLQKLSRTTNTIIFCFDGDRAGRAAAWKALQIALPVIKAGLVIKFLFLPDGEDPDTLVKKESTKAFEARIKNAHTLSKFLFDHVKAEVDFDTIEGKTLFLEKVSVLVNQVNYEIYQQQLIKGIAQVLGQSIDQVQTIFQQQAAQPKATPPVIDDEPPIPEFTGFTDDDPVSQPASTQSSAVKTHMSRMIRLLLNYPVLADDTVETRVRQLNKTNKKFEVLLELVHSSQMGEDEDISQEELIKPFKNKIKTYNRLKQLCTLEVPLSEKAAREEFLDALLKVEDIQKKAESLLIEDEEEYAKNLKARKGKKS</sequence>
<evidence type="ECO:0000259" key="13">
    <source>
        <dbReference type="PROSITE" id="PS50880"/>
    </source>
</evidence>
<dbReference type="InterPro" id="IPR006295">
    <property type="entry name" value="DNA_primase_DnaG"/>
</dbReference>
<evidence type="ECO:0000256" key="11">
    <source>
        <dbReference type="ARBA" id="ARBA00023125"/>
    </source>
</evidence>
<dbReference type="Pfam" id="PF13155">
    <property type="entry name" value="Toprim_2"/>
    <property type="match status" value="1"/>
</dbReference>
<dbReference type="InterPro" id="IPR006171">
    <property type="entry name" value="TOPRIM_dom"/>
</dbReference>
<dbReference type="CDD" id="cd03364">
    <property type="entry name" value="TOPRIM_DnaG_primases"/>
    <property type="match status" value="1"/>
</dbReference>
<dbReference type="GO" id="GO:0006269">
    <property type="term" value="P:DNA replication, synthesis of primer"/>
    <property type="evidence" value="ECO:0007669"/>
    <property type="project" value="UniProtKB-KW"/>
</dbReference>
<dbReference type="InterPro" id="IPR030846">
    <property type="entry name" value="DnaG_bac"/>
</dbReference>
<keyword evidence="4 14" id="KW-0808">Transferase</keyword>
<dbReference type="EC" id="2.7.7.-" evidence="14"/>
<evidence type="ECO:0000256" key="6">
    <source>
        <dbReference type="ARBA" id="ARBA00022705"/>
    </source>
</evidence>
<dbReference type="AlphaFoldDB" id="A0A1W1DBE5"/>
<dbReference type="Gene3D" id="3.90.980.10">
    <property type="entry name" value="DNA primase, catalytic core, N-terminal domain"/>
    <property type="match status" value="1"/>
</dbReference>
<dbReference type="GO" id="GO:0003677">
    <property type="term" value="F:DNA binding"/>
    <property type="evidence" value="ECO:0007669"/>
    <property type="project" value="UniProtKB-KW"/>
</dbReference>